<reference evidence="18 19" key="1">
    <citation type="submission" date="2019-12" db="EMBL/GenBank/DDBJ databases">
        <title>Genomic-based taxomic classification of the family Erythrobacteraceae.</title>
        <authorList>
            <person name="Xu L."/>
        </authorList>
    </citation>
    <scope>NUCLEOTIDE SEQUENCE [LARGE SCALE GENOMIC DNA]</scope>
    <source>
        <strain evidence="18 19">KCTC 42453</strain>
    </source>
</reference>
<name>A0A845B4J1_9SPHN</name>
<keyword evidence="4" id="KW-0597">Phosphoprotein</keyword>
<dbReference type="PANTHER" id="PTHR41523:SF8">
    <property type="entry name" value="ETHYLENE RESPONSE SENSOR PROTEIN"/>
    <property type="match status" value="1"/>
</dbReference>
<proteinExistence type="predicted"/>
<evidence type="ECO:0000259" key="17">
    <source>
        <dbReference type="PROSITE" id="PS50113"/>
    </source>
</evidence>
<dbReference type="PANTHER" id="PTHR41523">
    <property type="entry name" value="TWO-COMPONENT SYSTEM SENSOR PROTEIN"/>
    <property type="match status" value="1"/>
</dbReference>
<evidence type="ECO:0000256" key="5">
    <source>
        <dbReference type="ARBA" id="ARBA00022606"/>
    </source>
</evidence>
<dbReference type="GO" id="GO:0004673">
    <property type="term" value="F:protein histidine kinase activity"/>
    <property type="evidence" value="ECO:0007669"/>
    <property type="project" value="UniProtKB-EC"/>
</dbReference>
<evidence type="ECO:0000256" key="9">
    <source>
        <dbReference type="ARBA" id="ARBA00022737"/>
    </source>
</evidence>
<sequence>MKSFKGDSPAAALASVLSDRSELALVAVERTRMPMVVTDPLQPDSPIVLANEAFLKLTGYSANEVIGSNCRFLQGPNTAPEAIEEIRRGIAADDHFVTVELLNYRKDGSTFWNQLEISPVHDQTGQTIYHFASQKDVTERRRGEELEVIERLLLMEVDHRSMNALALVQSILQLTQANDISGYSAAVMQRVDAIARVHRLLAKSSWSGTLLTDLITEEMHDERVQLNGPRALISPRLAQPLAVVLHELTSNARQHGALLTKKGRISVSWTVAAEELQIEWWEQGTHPIVPEPQIGFGLSLVQAAVNRQLQGTTKLNWGNDSFRARMVIPTDGDVRIVAS</sequence>
<evidence type="ECO:0000256" key="4">
    <source>
        <dbReference type="ARBA" id="ARBA00022553"/>
    </source>
</evidence>
<gene>
    <name evidence="18" type="ORF">GRI65_12750</name>
</gene>
<keyword evidence="8" id="KW-0808">Transferase</keyword>
<keyword evidence="10" id="KW-0547">Nucleotide-binding</keyword>
<keyword evidence="5" id="KW-0716">Sensory transduction</keyword>
<evidence type="ECO:0000256" key="8">
    <source>
        <dbReference type="ARBA" id="ARBA00022679"/>
    </source>
</evidence>
<dbReference type="InterPro" id="IPR000014">
    <property type="entry name" value="PAS"/>
</dbReference>
<evidence type="ECO:0000313" key="19">
    <source>
        <dbReference type="Proteomes" id="UP000431922"/>
    </source>
</evidence>
<dbReference type="SMART" id="SM00091">
    <property type="entry name" value="PAS"/>
    <property type="match status" value="1"/>
</dbReference>
<dbReference type="AlphaFoldDB" id="A0A845B4J1"/>
<dbReference type="InterPro" id="IPR011102">
    <property type="entry name" value="Sig_transdc_His_kinase_HWE"/>
</dbReference>
<dbReference type="EC" id="2.7.13.3" evidence="2"/>
<keyword evidence="9" id="KW-0677">Repeat</keyword>
<evidence type="ECO:0000256" key="7">
    <source>
        <dbReference type="ARBA" id="ARBA00022643"/>
    </source>
</evidence>
<dbReference type="GO" id="GO:0009881">
    <property type="term" value="F:photoreceptor activity"/>
    <property type="evidence" value="ECO:0007669"/>
    <property type="project" value="UniProtKB-KW"/>
</dbReference>
<dbReference type="GO" id="GO:0005524">
    <property type="term" value="F:ATP binding"/>
    <property type="evidence" value="ECO:0007669"/>
    <property type="project" value="UniProtKB-KW"/>
</dbReference>
<keyword evidence="6" id="KW-0285">Flavoprotein</keyword>
<dbReference type="EMBL" id="WTYL01000003">
    <property type="protein sequence ID" value="MXP45318.1"/>
    <property type="molecule type" value="Genomic_DNA"/>
</dbReference>
<evidence type="ECO:0000256" key="14">
    <source>
        <dbReference type="ARBA" id="ARBA00023026"/>
    </source>
</evidence>
<dbReference type="OrthoDB" id="136506at2"/>
<evidence type="ECO:0000259" key="16">
    <source>
        <dbReference type="PROSITE" id="PS50112"/>
    </source>
</evidence>
<evidence type="ECO:0000256" key="11">
    <source>
        <dbReference type="ARBA" id="ARBA00022777"/>
    </source>
</evidence>
<evidence type="ECO:0000256" key="2">
    <source>
        <dbReference type="ARBA" id="ARBA00012438"/>
    </source>
</evidence>
<keyword evidence="11" id="KW-0418">Kinase</keyword>
<dbReference type="NCBIfam" id="TIGR00229">
    <property type="entry name" value="sensory_box"/>
    <property type="match status" value="1"/>
</dbReference>
<dbReference type="CDD" id="cd00130">
    <property type="entry name" value="PAS"/>
    <property type="match status" value="1"/>
</dbReference>
<keyword evidence="12" id="KW-0067">ATP-binding</keyword>
<keyword evidence="15" id="KW-0675">Receptor</keyword>
<dbReference type="InterPro" id="IPR001610">
    <property type="entry name" value="PAC"/>
</dbReference>
<dbReference type="RefSeq" id="WP_160756931.1">
    <property type="nucleotide sequence ID" value="NZ_WTYL01000003.1"/>
</dbReference>
<evidence type="ECO:0000256" key="3">
    <source>
        <dbReference type="ARBA" id="ARBA00022543"/>
    </source>
</evidence>
<keyword evidence="13" id="KW-0157">Chromophore</keyword>
<dbReference type="InterPro" id="IPR036890">
    <property type="entry name" value="HATPase_C_sf"/>
</dbReference>
<feature type="domain" description="PAS" evidence="16">
    <location>
        <begin position="44"/>
        <end position="93"/>
    </location>
</feature>
<evidence type="ECO:0000313" key="18">
    <source>
        <dbReference type="EMBL" id="MXP45318.1"/>
    </source>
</evidence>
<evidence type="ECO:0000256" key="1">
    <source>
        <dbReference type="ARBA" id="ARBA00000085"/>
    </source>
</evidence>
<evidence type="ECO:0000256" key="6">
    <source>
        <dbReference type="ARBA" id="ARBA00022630"/>
    </source>
</evidence>
<dbReference type="SMART" id="SM00911">
    <property type="entry name" value="HWE_HK"/>
    <property type="match status" value="1"/>
</dbReference>
<dbReference type="Pfam" id="PF13426">
    <property type="entry name" value="PAS_9"/>
    <property type="match status" value="1"/>
</dbReference>
<dbReference type="SUPFAM" id="SSF55785">
    <property type="entry name" value="PYP-like sensor domain (PAS domain)"/>
    <property type="match status" value="1"/>
</dbReference>
<keyword evidence="19" id="KW-1185">Reference proteome</keyword>
<comment type="caution">
    <text evidence="18">The sequence shown here is derived from an EMBL/GenBank/DDBJ whole genome shotgun (WGS) entry which is preliminary data.</text>
</comment>
<keyword evidence="7" id="KW-0288">FMN</keyword>
<keyword evidence="3" id="KW-0600">Photoreceptor protein</keyword>
<protein>
    <recommendedName>
        <fullName evidence="2">histidine kinase</fullName>
        <ecNumber evidence="2">2.7.13.3</ecNumber>
    </recommendedName>
</protein>
<dbReference type="InterPro" id="IPR035965">
    <property type="entry name" value="PAS-like_dom_sf"/>
</dbReference>
<dbReference type="Gene3D" id="3.30.565.10">
    <property type="entry name" value="Histidine kinase-like ATPase, C-terminal domain"/>
    <property type="match status" value="1"/>
</dbReference>
<evidence type="ECO:0000256" key="15">
    <source>
        <dbReference type="ARBA" id="ARBA00023170"/>
    </source>
</evidence>
<dbReference type="PROSITE" id="PS50112">
    <property type="entry name" value="PAS"/>
    <property type="match status" value="1"/>
</dbReference>
<dbReference type="SUPFAM" id="SSF55874">
    <property type="entry name" value="ATPase domain of HSP90 chaperone/DNA topoisomerase II/histidine kinase"/>
    <property type="match status" value="1"/>
</dbReference>
<dbReference type="Gene3D" id="3.30.450.20">
    <property type="entry name" value="PAS domain"/>
    <property type="match status" value="1"/>
</dbReference>
<dbReference type="PROSITE" id="PS50113">
    <property type="entry name" value="PAC"/>
    <property type="match status" value="1"/>
</dbReference>
<evidence type="ECO:0000256" key="10">
    <source>
        <dbReference type="ARBA" id="ARBA00022741"/>
    </source>
</evidence>
<evidence type="ECO:0000256" key="12">
    <source>
        <dbReference type="ARBA" id="ARBA00022840"/>
    </source>
</evidence>
<dbReference type="InterPro" id="IPR000700">
    <property type="entry name" value="PAS-assoc_C"/>
</dbReference>
<feature type="domain" description="PAC" evidence="17">
    <location>
        <begin position="97"/>
        <end position="149"/>
    </location>
</feature>
<dbReference type="Proteomes" id="UP000431922">
    <property type="component" value="Unassembled WGS sequence"/>
</dbReference>
<comment type="catalytic activity">
    <reaction evidence="1">
        <text>ATP + protein L-histidine = ADP + protein N-phospho-L-histidine.</text>
        <dbReference type="EC" id="2.7.13.3"/>
    </reaction>
</comment>
<organism evidence="18 19">
    <name type="scientific">Allopontixanthobacter sediminis</name>
    <dbReference type="NCBI Taxonomy" id="1689985"/>
    <lineage>
        <taxon>Bacteria</taxon>
        <taxon>Pseudomonadati</taxon>
        <taxon>Pseudomonadota</taxon>
        <taxon>Alphaproteobacteria</taxon>
        <taxon>Sphingomonadales</taxon>
        <taxon>Erythrobacteraceae</taxon>
        <taxon>Allopontixanthobacter</taxon>
    </lineage>
</organism>
<evidence type="ECO:0000256" key="13">
    <source>
        <dbReference type="ARBA" id="ARBA00022991"/>
    </source>
</evidence>
<dbReference type="NCBIfam" id="NF010077">
    <property type="entry name" value="PRK13559.1"/>
    <property type="match status" value="1"/>
</dbReference>
<dbReference type="SMART" id="SM00086">
    <property type="entry name" value="PAC"/>
    <property type="match status" value="1"/>
</dbReference>
<keyword evidence="14" id="KW-0843">Virulence</keyword>
<accession>A0A845B4J1</accession>
<dbReference type="Pfam" id="PF07536">
    <property type="entry name" value="HWE_HK"/>
    <property type="match status" value="1"/>
</dbReference>